<keyword evidence="8" id="KW-0119">Carbohydrate metabolism</keyword>
<dbReference type="NCBIfam" id="TIGR01182">
    <property type="entry name" value="eda"/>
    <property type="match status" value="1"/>
</dbReference>
<evidence type="ECO:0000313" key="10">
    <source>
        <dbReference type="Proteomes" id="UP000445000"/>
    </source>
</evidence>
<dbReference type="InterPro" id="IPR013785">
    <property type="entry name" value="Aldolase_TIM"/>
</dbReference>
<evidence type="ECO:0000256" key="4">
    <source>
        <dbReference type="ARBA" id="ARBA00011233"/>
    </source>
</evidence>
<dbReference type="RefSeq" id="WP_161812701.1">
    <property type="nucleotide sequence ID" value="NZ_BLJN01000003.1"/>
</dbReference>
<accession>A0A829YCM5</accession>
<organism evidence="9 10">
    <name type="scientific">Steroidobacter agaridevorans</name>
    <dbReference type="NCBI Taxonomy" id="2695856"/>
    <lineage>
        <taxon>Bacteria</taxon>
        <taxon>Pseudomonadati</taxon>
        <taxon>Pseudomonadota</taxon>
        <taxon>Gammaproteobacteria</taxon>
        <taxon>Steroidobacterales</taxon>
        <taxon>Steroidobacteraceae</taxon>
        <taxon>Steroidobacter</taxon>
    </lineage>
</organism>
<name>A0A829YCM5_9GAMM</name>
<comment type="caution">
    <text evidence="9">The sequence shown here is derived from an EMBL/GenBank/DDBJ whole genome shotgun (WGS) entry which is preliminary data.</text>
</comment>
<comment type="catalytic activity">
    <reaction evidence="1">
        <text>2-dehydro-3-deoxy-6-phospho-D-gluconate = D-glyceraldehyde 3-phosphate + pyruvate</text>
        <dbReference type="Rhea" id="RHEA:17089"/>
        <dbReference type="ChEBI" id="CHEBI:15361"/>
        <dbReference type="ChEBI" id="CHEBI:57569"/>
        <dbReference type="ChEBI" id="CHEBI:59776"/>
        <dbReference type="EC" id="4.1.2.14"/>
    </reaction>
</comment>
<sequence length="209" mass="21159">MNIRSILALAPVVPVITVEHIDHAVPLARALCAGGLRVLEVTLRTPAALPAIEAMRKAVPDAVVGVGTLARPGDFVTAGNAGAQFGVSPGLTAEMAAAARAASFPMLPGIMTPTELLAGLGWGYDTFKLFPAQQAGGIGMLKALGAPFPEVVFCPTGGISRATAPDFLALPNVACVGGSWVAPTDKIRAGDWAAIEALAKDAASLAKAK</sequence>
<evidence type="ECO:0000256" key="5">
    <source>
        <dbReference type="ARBA" id="ARBA00013063"/>
    </source>
</evidence>
<dbReference type="PANTHER" id="PTHR30246">
    <property type="entry name" value="2-KETO-3-DEOXY-6-PHOSPHOGLUCONATE ALDOLASE"/>
    <property type="match status" value="1"/>
</dbReference>
<dbReference type="InterPro" id="IPR031337">
    <property type="entry name" value="KDPG/KHG_AS_1"/>
</dbReference>
<dbReference type="Proteomes" id="UP000445000">
    <property type="component" value="Unassembled WGS sequence"/>
</dbReference>
<dbReference type="Pfam" id="PF01081">
    <property type="entry name" value="Aldolase"/>
    <property type="match status" value="1"/>
</dbReference>
<protein>
    <recommendedName>
        <fullName evidence="5">2-dehydro-3-deoxy-phosphogluconate aldolase</fullName>
        <ecNumber evidence="5">4.1.2.14</ecNumber>
    </recommendedName>
</protein>
<comment type="pathway">
    <text evidence="2">Carbohydrate acid metabolism; 2-dehydro-3-deoxy-D-gluconate degradation; D-glyceraldehyde 3-phosphate and pyruvate from 2-dehydro-3-deoxy-D-gluconate: step 2/2.</text>
</comment>
<evidence type="ECO:0000256" key="3">
    <source>
        <dbReference type="ARBA" id="ARBA00006906"/>
    </source>
</evidence>
<dbReference type="GO" id="GO:0008675">
    <property type="term" value="F:2-dehydro-3-deoxy-phosphogluconate aldolase activity"/>
    <property type="evidence" value="ECO:0007669"/>
    <property type="project" value="UniProtKB-EC"/>
</dbReference>
<dbReference type="PROSITE" id="PS00159">
    <property type="entry name" value="ALDOLASE_KDPG_KHG_1"/>
    <property type="match status" value="1"/>
</dbReference>
<reference evidence="10" key="1">
    <citation type="submission" date="2020-01" db="EMBL/GenBank/DDBJ databases">
        <title>'Steroidobacter agaridevorans' sp. nov., agar-degrading bacteria isolated from rhizosphere soils.</title>
        <authorList>
            <person name="Ikenaga M."/>
            <person name="Kataoka M."/>
            <person name="Murouchi A."/>
            <person name="Katsuragi S."/>
            <person name="Sakai M."/>
        </authorList>
    </citation>
    <scope>NUCLEOTIDE SEQUENCE [LARGE SCALE GENOMIC DNA]</scope>
    <source>
        <strain evidence="10">YU21-B</strain>
    </source>
</reference>
<evidence type="ECO:0000256" key="7">
    <source>
        <dbReference type="ARBA" id="ARBA00023270"/>
    </source>
</evidence>
<dbReference type="PROSITE" id="PS00160">
    <property type="entry name" value="ALDOLASE_KDPG_KHG_2"/>
    <property type="match status" value="1"/>
</dbReference>
<dbReference type="EMBL" id="BLJN01000003">
    <property type="protein sequence ID" value="GFE80995.1"/>
    <property type="molecule type" value="Genomic_DNA"/>
</dbReference>
<comment type="subunit">
    <text evidence="4">Homotrimer.</text>
</comment>
<evidence type="ECO:0000256" key="8">
    <source>
        <dbReference type="ARBA" id="ARBA00023277"/>
    </source>
</evidence>
<evidence type="ECO:0000256" key="6">
    <source>
        <dbReference type="ARBA" id="ARBA00023239"/>
    </source>
</evidence>
<evidence type="ECO:0000313" key="9">
    <source>
        <dbReference type="EMBL" id="GFE80995.1"/>
    </source>
</evidence>
<dbReference type="PANTHER" id="PTHR30246:SF1">
    <property type="entry name" value="2-DEHYDRO-3-DEOXY-6-PHOSPHOGALACTONATE ALDOLASE-RELATED"/>
    <property type="match status" value="1"/>
</dbReference>
<proteinExistence type="inferred from homology"/>
<comment type="similarity">
    <text evidence="3">Belongs to the KHG/KDPG aldolase family.</text>
</comment>
<dbReference type="CDD" id="cd00452">
    <property type="entry name" value="KDPG_aldolase"/>
    <property type="match status" value="1"/>
</dbReference>
<dbReference type="EC" id="4.1.2.14" evidence="5"/>
<gene>
    <name evidence="9" type="primary">kdgA</name>
    <name evidence="9" type="ORF">GCM10011487_29950</name>
</gene>
<evidence type="ECO:0000256" key="2">
    <source>
        <dbReference type="ARBA" id="ARBA00004736"/>
    </source>
</evidence>
<dbReference type="InterPro" id="IPR000887">
    <property type="entry name" value="Aldlse_KDPG_KHG"/>
</dbReference>
<dbReference type="InterPro" id="IPR031338">
    <property type="entry name" value="KDPG/KHG_AS_2"/>
</dbReference>
<dbReference type="SUPFAM" id="SSF51569">
    <property type="entry name" value="Aldolase"/>
    <property type="match status" value="1"/>
</dbReference>
<dbReference type="Gene3D" id="3.20.20.70">
    <property type="entry name" value="Aldolase class I"/>
    <property type="match status" value="1"/>
</dbReference>
<evidence type="ECO:0000256" key="1">
    <source>
        <dbReference type="ARBA" id="ARBA00000654"/>
    </source>
</evidence>
<dbReference type="AlphaFoldDB" id="A0A829YCM5"/>
<keyword evidence="7" id="KW-0704">Schiff base</keyword>
<keyword evidence="10" id="KW-1185">Reference proteome</keyword>
<keyword evidence="6" id="KW-0456">Lyase</keyword>
<dbReference type="NCBIfam" id="NF004325">
    <property type="entry name" value="PRK05718.1"/>
    <property type="match status" value="1"/>
</dbReference>